<dbReference type="InterPro" id="IPR029033">
    <property type="entry name" value="His_PPase_superfam"/>
</dbReference>
<dbReference type="GO" id="GO:0005829">
    <property type="term" value="C:cytosol"/>
    <property type="evidence" value="ECO:0007669"/>
    <property type="project" value="TreeGrafter"/>
</dbReference>
<evidence type="ECO:0000256" key="1">
    <source>
        <dbReference type="ARBA" id="ARBA00022741"/>
    </source>
</evidence>
<dbReference type="Pfam" id="PF00300">
    <property type="entry name" value="His_Phos_1"/>
    <property type="match status" value="1"/>
</dbReference>
<evidence type="ECO:0000313" key="6">
    <source>
        <dbReference type="Proteomes" id="UP000799778"/>
    </source>
</evidence>
<accession>A0A6A5XL19</accession>
<dbReference type="PRINTS" id="PR00991">
    <property type="entry name" value="6PFRUCTKNASE"/>
</dbReference>
<keyword evidence="6" id="KW-1185">Reference proteome</keyword>
<protein>
    <submittedName>
        <fullName evidence="5">Bifunctional 6-phosphofructo-2-kinase/fructose-2,6-bisphosphate 2-phosphatase</fullName>
    </submittedName>
</protein>
<evidence type="ECO:0000256" key="2">
    <source>
        <dbReference type="ARBA" id="ARBA00022840"/>
    </source>
</evidence>
<keyword evidence="2" id="KW-0067">ATP-binding</keyword>
<reference evidence="5" key="1">
    <citation type="journal article" date="2020" name="Stud. Mycol.">
        <title>101 Dothideomycetes genomes: a test case for predicting lifestyles and emergence of pathogens.</title>
        <authorList>
            <person name="Haridas S."/>
            <person name="Albert R."/>
            <person name="Binder M."/>
            <person name="Bloem J."/>
            <person name="Labutti K."/>
            <person name="Salamov A."/>
            <person name="Andreopoulos B."/>
            <person name="Baker S."/>
            <person name="Barry K."/>
            <person name="Bills G."/>
            <person name="Bluhm B."/>
            <person name="Cannon C."/>
            <person name="Castanera R."/>
            <person name="Culley D."/>
            <person name="Daum C."/>
            <person name="Ezra D."/>
            <person name="Gonzalez J."/>
            <person name="Henrissat B."/>
            <person name="Kuo A."/>
            <person name="Liang C."/>
            <person name="Lipzen A."/>
            <person name="Lutzoni F."/>
            <person name="Magnuson J."/>
            <person name="Mondo S."/>
            <person name="Nolan M."/>
            <person name="Ohm R."/>
            <person name="Pangilinan J."/>
            <person name="Park H.-J."/>
            <person name="Ramirez L."/>
            <person name="Alfaro M."/>
            <person name="Sun H."/>
            <person name="Tritt A."/>
            <person name="Yoshinaga Y."/>
            <person name="Zwiers L.-H."/>
            <person name="Turgeon B."/>
            <person name="Goodwin S."/>
            <person name="Spatafora J."/>
            <person name="Crous P."/>
            <person name="Grigoriev I."/>
        </authorList>
    </citation>
    <scope>NUCLEOTIDE SEQUENCE</scope>
    <source>
        <strain evidence="5">CBS 175.79</strain>
    </source>
</reference>
<evidence type="ECO:0000256" key="3">
    <source>
        <dbReference type="SAM" id="MobiDB-lite"/>
    </source>
</evidence>
<dbReference type="Gene3D" id="3.40.50.1240">
    <property type="entry name" value="Phosphoglycerate mutase-like"/>
    <property type="match status" value="1"/>
</dbReference>
<dbReference type="InterPro" id="IPR003094">
    <property type="entry name" value="6Pfruct_kin"/>
</dbReference>
<name>A0A6A5XL19_9PLEO</name>
<organism evidence="5 6">
    <name type="scientific">Aaosphaeria arxii CBS 175.79</name>
    <dbReference type="NCBI Taxonomy" id="1450172"/>
    <lineage>
        <taxon>Eukaryota</taxon>
        <taxon>Fungi</taxon>
        <taxon>Dikarya</taxon>
        <taxon>Ascomycota</taxon>
        <taxon>Pezizomycotina</taxon>
        <taxon>Dothideomycetes</taxon>
        <taxon>Pleosporomycetidae</taxon>
        <taxon>Pleosporales</taxon>
        <taxon>Pleosporales incertae sedis</taxon>
        <taxon>Aaosphaeria</taxon>
    </lineage>
</organism>
<gene>
    <name evidence="5" type="ORF">BU24DRAFT_435289</name>
</gene>
<dbReference type="GeneID" id="54287478"/>
<dbReference type="Gene3D" id="3.40.50.300">
    <property type="entry name" value="P-loop containing nucleotide triphosphate hydrolases"/>
    <property type="match status" value="1"/>
</dbReference>
<feature type="domain" description="6-phosphofructo-2-kinase" evidence="4">
    <location>
        <begin position="1"/>
        <end position="222"/>
    </location>
</feature>
<dbReference type="RefSeq" id="XP_033381333.1">
    <property type="nucleotide sequence ID" value="XM_033530081.1"/>
</dbReference>
<dbReference type="SUPFAM" id="SSF53254">
    <property type="entry name" value="Phosphoglycerate mutase-like"/>
    <property type="match status" value="1"/>
</dbReference>
<dbReference type="EMBL" id="ML978072">
    <property type="protein sequence ID" value="KAF2012994.1"/>
    <property type="molecule type" value="Genomic_DNA"/>
</dbReference>
<keyword evidence="1" id="KW-0547">Nucleotide-binding</keyword>
<dbReference type="InterPro" id="IPR027417">
    <property type="entry name" value="P-loop_NTPase"/>
</dbReference>
<sequence>MVGLPARGKSYIVKKLARYLNWLRYKTMNFNVGERRRLVRPTDIVDGPVSNESTSSHSSSAAFFDPANRSSVALRDQVALQTLDELLDWLLLEDGTVGILDATNNTPERRRLIRSHIRARAGDGLNIIYLESRCFDEAILETNMRLKLSGPDYKDKDHDKALADFRQRVSLYEKSYVPLGEAEEADMVSYIQTIDVGRKINTHLAQGFLATQMVEYLLNFNLSDRQIWISCNGESIDDGEGKIGRNSDLSDHGKIYSQVLARFIDAQRTNRSVPPKASKSSPTGDQQPTTNGSSHTDHQDFGIWTSTMPQAIETALPFDSAIYPKRQMKMLDDLNAGIMAGLTYSQIQTLHPDEYAARKANKLLYRWPGTGGEGYIDVINRLRVVILELERVRDHLLLVTHRAVVRVLLAYFWDLRRDELADLEVAKDTVFCLQPKPYGIKTTIYRYSPETEWFEQVPNNIPKGA</sequence>
<dbReference type="Pfam" id="PF01591">
    <property type="entry name" value="6PF2K"/>
    <property type="match status" value="1"/>
</dbReference>
<dbReference type="PANTHER" id="PTHR10606:SF32">
    <property type="entry name" value="6-PHOSPHOFRUCTO-2-KINASE 1"/>
    <property type="match status" value="1"/>
</dbReference>
<feature type="region of interest" description="Disordered" evidence="3">
    <location>
        <begin position="269"/>
        <end position="300"/>
    </location>
</feature>
<dbReference type="GO" id="GO:0006000">
    <property type="term" value="P:fructose metabolic process"/>
    <property type="evidence" value="ECO:0007669"/>
    <property type="project" value="InterPro"/>
</dbReference>
<dbReference type="Proteomes" id="UP000799778">
    <property type="component" value="Unassembled WGS sequence"/>
</dbReference>
<evidence type="ECO:0000259" key="4">
    <source>
        <dbReference type="Pfam" id="PF01591"/>
    </source>
</evidence>
<dbReference type="GO" id="GO:0005524">
    <property type="term" value="F:ATP binding"/>
    <property type="evidence" value="ECO:0007669"/>
    <property type="project" value="UniProtKB-KW"/>
</dbReference>
<dbReference type="PANTHER" id="PTHR10606">
    <property type="entry name" value="6-PHOSPHOFRUCTO-2-KINASE/FRUCTOSE-2,6-BISPHOSPHATASE"/>
    <property type="match status" value="1"/>
</dbReference>
<feature type="compositionally biased region" description="Polar residues" evidence="3">
    <location>
        <begin position="269"/>
        <end position="294"/>
    </location>
</feature>
<dbReference type="FunFam" id="3.40.50.300:FF:000644">
    <property type="entry name" value="GpmB, Fructose-2,6-bisphosphatase"/>
    <property type="match status" value="1"/>
</dbReference>
<evidence type="ECO:0000313" key="5">
    <source>
        <dbReference type="EMBL" id="KAF2012994.1"/>
    </source>
</evidence>
<keyword evidence="5" id="KW-0808">Transferase</keyword>
<dbReference type="SUPFAM" id="SSF52540">
    <property type="entry name" value="P-loop containing nucleoside triphosphate hydrolases"/>
    <property type="match status" value="1"/>
</dbReference>
<dbReference type="InterPro" id="IPR013078">
    <property type="entry name" value="His_Pase_superF_clade-1"/>
</dbReference>
<keyword evidence="5" id="KW-0418">Kinase</keyword>
<proteinExistence type="predicted"/>
<dbReference type="GO" id="GO:0003873">
    <property type="term" value="F:6-phosphofructo-2-kinase activity"/>
    <property type="evidence" value="ECO:0007669"/>
    <property type="project" value="InterPro"/>
</dbReference>
<dbReference type="PIRSF" id="PIRSF000709">
    <property type="entry name" value="6PFK_2-Ptase"/>
    <property type="match status" value="1"/>
</dbReference>
<dbReference type="AlphaFoldDB" id="A0A6A5XL19"/>
<dbReference type="OrthoDB" id="267323at2759"/>
<dbReference type="SMART" id="SM00855">
    <property type="entry name" value="PGAM"/>
    <property type="match status" value="1"/>
</dbReference>
<dbReference type="InterPro" id="IPR013079">
    <property type="entry name" value="6Phosfructo_kin"/>
</dbReference>
<dbReference type="GO" id="GO:0006003">
    <property type="term" value="P:fructose 2,6-bisphosphate metabolic process"/>
    <property type="evidence" value="ECO:0007669"/>
    <property type="project" value="InterPro"/>
</dbReference>